<name>A0ABD1E6K9_HYPHA</name>
<dbReference type="EMBL" id="JBDJPC010000010">
    <property type="protein sequence ID" value="KAL1490308.1"/>
    <property type="molecule type" value="Genomic_DNA"/>
</dbReference>
<accession>A0ABD1E6K9</accession>
<evidence type="ECO:0000313" key="2">
    <source>
        <dbReference type="Proteomes" id="UP001566132"/>
    </source>
</evidence>
<protein>
    <submittedName>
        <fullName evidence="1">Uncharacterized protein</fullName>
    </submittedName>
</protein>
<reference evidence="1 2" key="1">
    <citation type="submission" date="2024-05" db="EMBL/GenBank/DDBJ databases">
        <title>Genetic variation in Jamaican populations of the coffee berry borer (Hypothenemus hampei).</title>
        <authorList>
            <person name="Errbii M."/>
            <person name="Myrie A."/>
        </authorList>
    </citation>
    <scope>NUCLEOTIDE SEQUENCE [LARGE SCALE GENOMIC DNA]</scope>
    <source>
        <strain evidence="1">JA-Hopewell-2020-01-JO</strain>
        <tissue evidence="1">Whole body</tissue>
    </source>
</reference>
<dbReference type="Proteomes" id="UP001566132">
    <property type="component" value="Unassembled WGS sequence"/>
</dbReference>
<comment type="caution">
    <text evidence="1">The sequence shown here is derived from an EMBL/GenBank/DDBJ whole genome shotgun (WGS) entry which is preliminary data.</text>
</comment>
<dbReference type="AlphaFoldDB" id="A0ABD1E6K9"/>
<proteinExistence type="predicted"/>
<sequence length="106" mass="11936">MPSRGKDQKGIAPEKIKAVPKIKVTSSRLENILETVASRNTHIYVSVRRNGVQNVPATRRSCFNLRRHFDLCCAAKTKEEPPRQKSKPKIKATSPRLENILETIAS</sequence>
<organism evidence="1 2">
    <name type="scientific">Hypothenemus hampei</name>
    <name type="common">Coffee berry borer</name>
    <dbReference type="NCBI Taxonomy" id="57062"/>
    <lineage>
        <taxon>Eukaryota</taxon>
        <taxon>Metazoa</taxon>
        <taxon>Ecdysozoa</taxon>
        <taxon>Arthropoda</taxon>
        <taxon>Hexapoda</taxon>
        <taxon>Insecta</taxon>
        <taxon>Pterygota</taxon>
        <taxon>Neoptera</taxon>
        <taxon>Endopterygota</taxon>
        <taxon>Coleoptera</taxon>
        <taxon>Polyphaga</taxon>
        <taxon>Cucujiformia</taxon>
        <taxon>Curculionidae</taxon>
        <taxon>Scolytinae</taxon>
        <taxon>Hypothenemus</taxon>
    </lineage>
</organism>
<keyword evidence="2" id="KW-1185">Reference proteome</keyword>
<gene>
    <name evidence="1" type="ORF">ABEB36_013024</name>
</gene>
<evidence type="ECO:0000313" key="1">
    <source>
        <dbReference type="EMBL" id="KAL1490308.1"/>
    </source>
</evidence>